<evidence type="ECO:0000256" key="3">
    <source>
        <dbReference type="ARBA" id="ARBA00022525"/>
    </source>
</evidence>
<gene>
    <name evidence="7" type="primary">PA2</name>
    <name evidence="7" type="ORF">Anas_03034</name>
</gene>
<evidence type="ECO:0000313" key="8">
    <source>
        <dbReference type="Proteomes" id="UP000326759"/>
    </source>
</evidence>
<comment type="subcellular location">
    <subcellularLocation>
        <location evidence="2">Secreted</location>
    </subcellularLocation>
</comment>
<comment type="cofactor">
    <cofactor evidence="1">
        <name>Ca(2+)</name>
        <dbReference type="ChEBI" id="CHEBI:29108"/>
    </cofactor>
</comment>
<dbReference type="SUPFAM" id="SSF48619">
    <property type="entry name" value="Phospholipase A2, PLA2"/>
    <property type="match status" value="1"/>
</dbReference>
<dbReference type="GO" id="GO:0006644">
    <property type="term" value="P:phospholipid metabolic process"/>
    <property type="evidence" value="ECO:0007669"/>
    <property type="project" value="InterPro"/>
</dbReference>
<organism evidence="7 8">
    <name type="scientific">Armadillidium nasatum</name>
    <dbReference type="NCBI Taxonomy" id="96803"/>
    <lineage>
        <taxon>Eukaryota</taxon>
        <taxon>Metazoa</taxon>
        <taxon>Ecdysozoa</taxon>
        <taxon>Arthropoda</taxon>
        <taxon>Crustacea</taxon>
        <taxon>Multicrustacea</taxon>
        <taxon>Malacostraca</taxon>
        <taxon>Eumalacostraca</taxon>
        <taxon>Peracarida</taxon>
        <taxon>Isopoda</taxon>
        <taxon>Oniscidea</taxon>
        <taxon>Crinocheta</taxon>
        <taxon>Armadillidiidae</taxon>
        <taxon>Armadillidium</taxon>
    </lineage>
</organism>
<keyword evidence="4" id="KW-0442">Lipid degradation</keyword>
<dbReference type="Gene3D" id="1.20.90.10">
    <property type="entry name" value="Phospholipase A2 domain"/>
    <property type="match status" value="1"/>
</dbReference>
<dbReference type="AlphaFoldDB" id="A0A5N5TFL4"/>
<reference evidence="7 8" key="1">
    <citation type="journal article" date="2019" name="PLoS Biol.">
        <title>Sex chromosomes control vertical transmission of feminizing Wolbachia symbionts in an isopod.</title>
        <authorList>
            <person name="Becking T."/>
            <person name="Chebbi M.A."/>
            <person name="Giraud I."/>
            <person name="Moumen B."/>
            <person name="Laverre T."/>
            <person name="Caubet Y."/>
            <person name="Peccoud J."/>
            <person name="Gilbert C."/>
            <person name="Cordaux R."/>
        </authorList>
    </citation>
    <scope>NUCLEOTIDE SEQUENCE [LARGE SCALE GENOMIC DNA]</scope>
    <source>
        <strain evidence="7">ANa2</strain>
        <tissue evidence="7">Whole body excluding digestive tract and cuticle</tissue>
    </source>
</reference>
<keyword evidence="3" id="KW-0964">Secreted</keyword>
<dbReference type="Pfam" id="PF05826">
    <property type="entry name" value="Phospholip_A2_2"/>
    <property type="match status" value="1"/>
</dbReference>
<keyword evidence="5" id="KW-0443">Lipid metabolism</keyword>
<dbReference type="GO" id="GO:0005576">
    <property type="term" value="C:extracellular region"/>
    <property type="evidence" value="ECO:0007669"/>
    <property type="project" value="UniProtKB-SubCell"/>
</dbReference>
<proteinExistence type="predicted"/>
<sequence>MQRKTSPIKLTAYCGGNPSRIGCKRISCSCGRSSRTYCYNFSVFSKGSTKWCGTGNAAEGLDDLGTLRDLDLCCRDHDLCPEVLEPGETKHNLTNDSPFTICSNRGSSRSSWGTACQEYKLDVNGEPKYQTMDMRSLRVEPQIT</sequence>
<comment type="caution">
    <text evidence="7">The sequence shown here is derived from an EMBL/GenBank/DDBJ whole genome shotgun (WGS) entry which is preliminary data.</text>
</comment>
<protein>
    <submittedName>
        <fullName evidence="7">Phospholipase A2</fullName>
    </submittedName>
</protein>
<dbReference type="InterPro" id="IPR033113">
    <property type="entry name" value="PLA2_histidine"/>
</dbReference>
<evidence type="ECO:0000256" key="4">
    <source>
        <dbReference type="ARBA" id="ARBA00022963"/>
    </source>
</evidence>
<dbReference type="InterPro" id="IPR016090">
    <property type="entry name" value="PLA2-like_dom"/>
</dbReference>
<evidence type="ECO:0000259" key="6">
    <source>
        <dbReference type="Pfam" id="PF05826"/>
    </source>
</evidence>
<dbReference type="PANTHER" id="PTHR12253">
    <property type="entry name" value="RH14732P"/>
    <property type="match status" value="1"/>
</dbReference>
<evidence type="ECO:0000313" key="7">
    <source>
        <dbReference type="EMBL" id="KAB7505464.1"/>
    </source>
</evidence>
<dbReference type="GO" id="GO:0016042">
    <property type="term" value="P:lipid catabolic process"/>
    <property type="evidence" value="ECO:0007669"/>
    <property type="project" value="UniProtKB-KW"/>
</dbReference>
<dbReference type="GO" id="GO:0004623">
    <property type="term" value="F:phospholipase A2 activity"/>
    <property type="evidence" value="ECO:0007669"/>
    <property type="project" value="InterPro"/>
</dbReference>
<accession>A0A5N5TFL4</accession>
<evidence type="ECO:0000256" key="1">
    <source>
        <dbReference type="ARBA" id="ARBA00001913"/>
    </source>
</evidence>
<name>A0A5N5TFL4_9CRUS</name>
<dbReference type="OrthoDB" id="6344901at2759"/>
<keyword evidence="8" id="KW-1185">Reference proteome</keyword>
<dbReference type="InterPro" id="IPR036444">
    <property type="entry name" value="PLipase_A2_dom_sf"/>
</dbReference>
<feature type="domain" description="Phospholipase A2-like central" evidence="6">
    <location>
        <begin position="48"/>
        <end position="103"/>
    </location>
</feature>
<evidence type="ECO:0000256" key="2">
    <source>
        <dbReference type="ARBA" id="ARBA00004613"/>
    </source>
</evidence>
<dbReference type="EMBL" id="SEYY01001223">
    <property type="protein sequence ID" value="KAB7505464.1"/>
    <property type="molecule type" value="Genomic_DNA"/>
</dbReference>
<evidence type="ECO:0000256" key="5">
    <source>
        <dbReference type="ARBA" id="ARBA00023098"/>
    </source>
</evidence>
<dbReference type="Proteomes" id="UP000326759">
    <property type="component" value="Unassembled WGS sequence"/>
</dbReference>
<dbReference type="PROSITE" id="PS00118">
    <property type="entry name" value="PA2_HIS"/>
    <property type="match status" value="1"/>
</dbReference>
<dbReference type="GO" id="GO:0050482">
    <property type="term" value="P:arachidonate secretion"/>
    <property type="evidence" value="ECO:0007669"/>
    <property type="project" value="InterPro"/>
</dbReference>